<keyword evidence="1" id="KW-0812">Transmembrane</keyword>
<evidence type="ECO:0000313" key="2">
    <source>
        <dbReference type="EMBL" id="MDC2889770.1"/>
    </source>
</evidence>
<reference evidence="2 3" key="1">
    <citation type="submission" date="2023-01" db="EMBL/GenBank/DDBJ databases">
        <title>Psychrosphaera sp. nov., isolated from marine algae.</title>
        <authorList>
            <person name="Bayburt H."/>
            <person name="Choi B.J."/>
            <person name="Kim J.M."/>
            <person name="Choi D.G."/>
            <person name="Jeon C.O."/>
        </authorList>
    </citation>
    <scope>NUCLEOTIDE SEQUENCE [LARGE SCALE GENOMIC DNA]</scope>
    <source>
        <strain evidence="2 3">G1-22</strain>
    </source>
</reference>
<accession>A0ABT5FDZ5</accession>
<keyword evidence="1" id="KW-0472">Membrane</keyword>
<organism evidence="2 3">
    <name type="scientific">Psychrosphaera algicola</name>
    <dbReference type="NCBI Taxonomy" id="3023714"/>
    <lineage>
        <taxon>Bacteria</taxon>
        <taxon>Pseudomonadati</taxon>
        <taxon>Pseudomonadota</taxon>
        <taxon>Gammaproteobacteria</taxon>
        <taxon>Alteromonadales</taxon>
        <taxon>Pseudoalteromonadaceae</taxon>
        <taxon>Psychrosphaera</taxon>
    </lineage>
</organism>
<feature type="transmembrane region" description="Helical" evidence="1">
    <location>
        <begin position="32"/>
        <end position="54"/>
    </location>
</feature>
<proteinExistence type="predicted"/>
<dbReference type="RefSeq" id="WP_272181138.1">
    <property type="nucleotide sequence ID" value="NZ_JAQOMS010000002.1"/>
</dbReference>
<feature type="transmembrane region" description="Helical" evidence="1">
    <location>
        <begin position="7"/>
        <end position="26"/>
    </location>
</feature>
<evidence type="ECO:0000313" key="3">
    <source>
        <dbReference type="Proteomes" id="UP001528411"/>
    </source>
</evidence>
<sequence length="71" mass="8100">MVWDWHLFIFTGMIGIYLSVNAPTWISVVSFATLVVGVLVALKGYVGILFNRLAYFRHNAAKNKAKYKHIK</sequence>
<gene>
    <name evidence="2" type="ORF">PN838_14520</name>
</gene>
<keyword evidence="3" id="KW-1185">Reference proteome</keyword>
<keyword evidence="1" id="KW-1133">Transmembrane helix</keyword>
<protein>
    <submittedName>
        <fullName evidence="2">Uncharacterized protein</fullName>
    </submittedName>
</protein>
<comment type="caution">
    <text evidence="2">The sequence shown here is derived from an EMBL/GenBank/DDBJ whole genome shotgun (WGS) entry which is preliminary data.</text>
</comment>
<dbReference type="EMBL" id="JAQOMS010000002">
    <property type="protein sequence ID" value="MDC2889770.1"/>
    <property type="molecule type" value="Genomic_DNA"/>
</dbReference>
<name>A0ABT5FDZ5_9GAMM</name>
<dbReference type="Proteomes" id="UP001528411">
    <property type="component" value="Unassembled WGS sequence"/>
</dbReference>
<evidence type="ECO:0000256" key="1">
    <source>
        <dbReference type="SAM" id="Phobius"/>
    </source>
</evidence>